<dbReference type="InterPro" id="IPR036188">
    <property type="entry name" value="FAD/NAD-bd_sf"/>
</dbReference>
<comment type="caution">
    <text evidence="8">The sequence shown here is derived from an EMBL/GenBank/DDBJ whole genome shotgun (WGS) entry which is preliminary data.</text>
</comment>
<comment type="similarity">
    <text evidence="2">Belongs to the tryptophan 2-monooxygenase family.</text>
</comment>
<dbReference type="PANTHER" id="PTHR10742">
    <property type="entry name" value="FLAVIN MONOAMINE OXIDASE"/>
    <property type="match status" value="1"/>
</dbReference>
<reference evidence="8" key="1">
    <citation type="submission" date="2020-08" db="EMBL/GenBank/DDBJ databases">
        <authorList>
            <person name="Hu Y."/>
            <person name="Nguyen S.V."/>
            <person name="Li F."/>
            <person name="Fanning S."/>
        </authorList>
    </citation>
    <scope>NUCLEOTIDE SEQUENCE</scope>
    <source>
        <strain evidence="8">SYSU D8009</strain>
    </source>
</reference>
<accession>A0A9X0UGK8</accession>
<keyword evidence="9" id="KW-1185">Reference proteome</keyword>
<protein>
    <recommendedName>
        <fullName evidence="4">Tryptophan 2-monooxygenase</fullName>
        <ecNumber evidence="3">1.13.12.3</ecNumber>
    </recommendedName>
</protein>
<dbReference type="EC" id="1.13.12.3" evidence="3"/>
<dbReference type="SUPFAM" id="SSF54373">
    <property type="entry name" value="FAD-linked reductases, C-terminal domain"/>
    <property type="match status" value="1"/>
</dbReference>
<dbReference type="SUPFAM" id="SSF51905">
    <property type="entry name" value="FAD/NAD(P)-binding domain"/>
    <property type="match status" value="1"/>
</dbReference>
<evidence type="ECO:0000256" key="4">
    <source>
        <dbReference type="ARBA" id="ARBA00017871"/>
    </source>
</evidence>
<evidence type="ECO:0000256" key="3">
    <source>
        <dbReference type="ARBA" id="ARBA00012535"/>
    </source>
</evidence>
<dbReference type="Gene3D" id="3.50.50.60">
    <property type="entry name" value="FAD/NAD(P)-binding domain"/>
    <property type="match status" value="1"/>
</dbReference>
<dbReference type="Gene3D" id="1.20.1440.240">
    <property type="match status" value="1"/>
</dbReference>
<sequence>MREANAPESPRTRRDLLAMIGTVAGAAVMYEAMTSLGHAAQSTYRGPIRLEGDARGASVLILGAGLTGLVAAIELRKAGYKVEVLEYQNRAGGRCWTIRGGDTYTELGGATQRCAFDRGLYFNPGPWRIPYNHSAILDYCRRYGVALEPFVQVNHNAWLHNTHAFGGKPQRFREVQADFIGHTSELLAKVARQDRLDGEVTRDDREALLAALQRWGALDRDYAYRESLLTSERRGFARDPGGGPDGAPKLAGPLDMRELMRSGLWRYLANGMLYEFQTTMFQPVGGMDMIAQALFHALGPEVVRFGRKVTEIGQSESGVTVAHVDARQGGEPLTSGADWCLCTIPLTVLSQTKMAVGPRMRAAIDAISYDASAKVGLQFRRRFWEEDEAIFGGVSYTDLPISQISYPSSGFLSGGKGVLLGAYPYGGVHAYELTALPPEERVRRAVEWGAQLHPRQYREEFETGISVGWHRVPWALGCAGHWTGALRDEHYADLCAMDGRLLLAGEHASHLPAWQEGAILSSLDAVSRLHRRVVGG</sequence>
<name>A0A9X0UGK8_9PROT</name>
<dbReference type="GO" id="GO:0001716">
    <property type="term" value="F:L-amino-acid oxidase activity"/>
    <property type="evidence" value="ECO:0007669"/>
    <property type="project" value="TreeGrafter"/>
</dbReference>
<evidence type="ECO:0000313" key="9">
    <source>
        <dbReference type="Proteomes" id="UP000600101"/>
    </source>
</evidence>
<dbReference type="Gene3D" id="3.90.660.10">
    <property type="match status" value="1"/>
</dbReference>
<organism evidence="8 9">
    <name type="scientific">Siccirubricoccus deserti</name>
    <dbReference type="NCBI Taxonomy" id="2013562"/>
    <lineage>
        <taxon>Bacteria</taxon>
        <taxon>Pseudomonadati</taxon>
        <taxon>Pseudomonadota</taxon>
        <taxon>Alphaproteobacteria</taxon>
        <taxon>Acetobacterales</taxon>
        <taxon>Roseomonadaceae</taxon>
        <taxon>Siccirubricoccus</taxon>
    </lineage>
</organism>
<evidence type="ECO:0000259" key="7">
    <source>
        <dbReference type="Pfam" id="PF01593"/>
    </source>
</evidence>
<dbReference type="Pfam" id="PF01593">
    <property type="entry name" value="Amino_oxidase"/>
    <property type="match status" value="1"/>
</dbReference>
<evidence type="ECO:0000256" key="2">
    <source>
        <dbReference type="ARBA" id="ARBA00005833"/>
    </source>
</evidence>
<dbReference type="PANTHER" id="PTHR10742:SF342">
    <property type="entry name" value="AMINE OXIDASE"/>
    <property type="match status" value="1"/>
</dbReference>
<dbReference type="Proteomes" id="UP000600101">
    <property type="component" value="Unassembled WGS sequence"/>
</dbReference>
<proteinExistence type="inferred from homology"/>
<dbReference type="InterPro" id="IPR050281">
    <property type="entry name" value="Flavin_monoamine_oxidase"/>
</dbReference>
<feature type="domain" description="Amine oxidase" evidence="7">
    <location>
        <begin position="66"/>
        <end position="529"/>
    </location>
</feature>
<dbReference type="InterPro" id="IPR002937">
    <property type="entry name" value="Amino_oxidase"/>
</dbReference>
<evidence type="ECO:0000256" key="6">
    <source>
        <dbReference type="ARBA" id="ARBA00047321"/>
    </source>
</evidence>
<evidence type="ECO:0000256" key="1">
    <source>
        <dbReference type="ARBA" id="ARBA00004814"/>
    </source>
</evidence>
<dbReference type="GO" id="GO:0009063">
    <property type="term" value="P:amino acid catabolic process"/>
    <property type="evidence" value="ECO:0007669"/>
    <property type="project" value="TreeGrafter"/>
</dbReference>
<dbReference type="EMBL" id="JACOMF010000007">
    <property type="protein sequence ID" value="MBC4015370.1"/>
    <property type="molecule type" value="Genomic_DNA"/>
</dbReference>
<keyword evidence="5" id="KW-0073">Auxin biosynthesis</keyword>
<comment type="catalytic activity">
    <reaction evidence="6">
        <text>L-tryptophan + O2 = indole-3-acetamide + CO2 + H2O</text>
        <dbReference type="Rhea" id="RHEA:16165"/>
        <dbReference type="ChEBI" id="CHEBI:15377"/>
        <dbReference type="ChEBI" id="CHEBI:15379"/>
        <dbReference type="ChEBI" id="CHEBI:16031"/>
        <dbReference type="ChEBI" id="CHEBI:16526"/>
        <dbReference type="ChEBI" id="CHEBI:57912"/>
        <dbReference type="EC" id="1.13.12.3"/>
    </reaction>
</comment>
<dbReference type="AlphaFoldDB" id="A0A9X0UGK8"/>
<dbReference type="GO" id="GO:0050361">
    <property type="term" value="F:tryptophan 2-monooxygenase activity"/>
    <property type="evidence" value="ECO:0007669"/>
    <property type="project" value="UniProtKB-EC"/>
</dbReference>
<evidence type="ECO:0000313" key="8">
    <source>
        <dbReference type="EMBL" id="MBC4015370.1"/>
    </source>
</evidence>
<dbReference type="GO" id="GO:0009851">
    <property type="term" value="P:auxin biosynthetic process"/>
    <property type="evidence" value="ECO:0007669"/>
    <property type="project" value="UniProtKB-KW"/>
</dbReference>
<gene>
    <name evidence="8" type="ORF">H7965_08520</name>
</gene>
<comment type="pathway">
    <text evidence="1">Plant hormone metabolism; auxin biosynthesis.</text>
</comment>
<evidence type="ECO:0000256" key="5">
    <source>
        <dbReference type="ARBA" id="ARBA00023070"/>
    </source>
</evidence>